<dbReference type="EMBL" id="BQXY01000001">
    <property type="protein sequence ID" value="GKU23799.1"/>
    <property type="molecule type" value="Genomic_DNA"/>
</dbReference>
<proteinExistence type="predicted"/>
<feature type="transmembrane region" description="Helical" evidence="1">
    <location>
        <begin position="32"/>
        <end position="50"/>
    </location>
</feature>
<dbReference type="InterPro" id="IPR007563">
    <property type="entry name" value="DUF554"/>
</dbReference>
<dbReference type="RefSeq" id="WP_261850849.1">
    <property type="nucleotide sequence ID" value="NZ_BQXY01000001.1"/>
</dbReference>
<protein>
    <submittedName>
        <fullName evidence="2">Membrane protein</fullName>
    </submittedName>
</protein>
<organism evidence="2 3">
    <name type="scientific">Clostridium folliculivorans</name>
    <dbReference type="NCBI Taxonomy" id="2886038"/>
    <lineage>
        <taxon>Bacteria</taxon>
        <taxon>Bacillati</taxon>
        <taxon>Bacillota</taxon>
        <taxon>Clostridia</taxon>
        <taxon>Eubacteriales</taxon>
        <taxon>Clostridiaceae</taxon>
        <taxon>Clostridium</taxon>
    </lineage>
</organism>
<evidence type="ECO:0000256" key="1">
    <source>
        <dbReference type="SAM" id="Phobius"/>
    </source>
</evidence>
<dbReference type="AlphaFoldDB" id="A0A9W5XZ81"/>
<sequence>MLGTLVNFGAIVIGGILGLLLKGGIPERLSKTIMNGLALCVLYIGISGALKGDNPLLIIISIAVGALIGELIDIDNLLSKFGVFIEEKFKKITKNSPIAEGFVTSSLLFCVGAMAIVGSLQSGLEGNHTVLFNKSILDGISSIVFASSLGIGVIFSAFAVLIYQGSITLLATLIQGILTTTVINSMTAVGSLLIIGLSFNMLGITKIKVANLLPAIIIPMIYSFFA</sequence>
<dbReference type="PANTHER" id="PTHR36111:SF2">
    <property type="entry name" value="INNER MEMBRANE PROTEIN"/>
    <property type="match status" value="1"/>
</dbReference>
<feature type="transmembrane region" description="Helical" evidence="1">
    <location>
        <begin position="170"/>
        <end position="195"/>
    </location>
</feature>
<accession>A0A9W5XZ81</accession>
<feature type="transmembrane region" description="Helical" evidence="1">
    <location>
        <begin position="6"/>
        <end position="25"/>
    </location>
</feature>
<keyword evidence="1" id="KW-0472">Membrane</keyword>
<evidence type="ECO:0000313" key="3">
    <source>
        <dbReference type="Proteomes" id="UP001057868"/>
    </source>
</evidence>
<comment type="caution">
    <text evidence="2">The sequence shown here is derived from an EMBL/GenBank/DDBJ whole genome shotgun (WGS) entry which is preliminary data.</text>
</comment>
<gene>
    <name evidence="2" type="ORF">CFOLD11_06250</name>
</gene>
<keyword evidence="1" id="KW-0812">Transmembrane</keyword>
<feature type="transmembrane region" description="Helical" evidence="1">
    <location>
        <begin position="140"/>
        <end position="163"/>
    </location>
</feature>
<reference evidence="2" key="1">
    <citation type="journal article" date="2023" name="Int. J. Syst. Evol. Microbiol.">
        <title>&lt;i&gt;Clostridium folliculivorans&lt;/i&gt; sp. nov., isolated from soil samples of an organic paddy in Japan.</title>
        <authorList>
            <person name="Tazawa J."/>
            <person name="Kobayashi H."/>
            <person name="Tanizawa Y."/>
            <person name="Uchino A."/>
            <person name="Tanaka F."/>
            <person name="Urashima Y."/>
            <person name="Miura S."/>
            <person name="Sakamoto M."/>
            <person name="Ohkuma M."/>
            <person name="Tohno M."/>
        </authorList>
    </citation>
    <scope>NUCLEOTIDE SEQUENCE</scope>
    <source>
        <strain evidence="2">D1-1</strain>
    </source>
</reference>
<dbReference type="Proteomes" id="UP001057868">
    <property type="component" value="Unassembled WGS sequence"/>
</dbReference>
<dbReference type="PANTHER" id="PTHR36111">
    <property type="entry name" value="INNER MEMBRANE PROTEIN-RELATED"/>
    <property type="match status" value="1"/>
</dbReference>
<dbReference type="Pfam" id="PF04474">
    <property type="entry name" value="DUF554"/>
    <property type="match status" value="1"/>
</dbReference>
<keyword evidence="3" id="KW-1185">Reference proteome</keyword>
<evidence type="ECO:0000313" key="2">
    <source>
        <dbReference type="EMBL" id="GKU23799.1"/>
    </source>
</evidence>
<name>A0A9W5XZ81_9CLOT</name>
<feature type="transmembrane region" description="Helical" evidence="1">
    <location>
        <begin position="98"/>
        <end position="120"/>
    </location>
</feature>
<keyword evidence="1" id="KW-1133">Transmembrane helix</keyword>
<feature type="transmembrane region" description="Helical" evidence="1">
    <location>
        <begin position="56"/>
        <end position="78"/>
    </location>
</feature>